<organism evidence="1 2">
    <name type="scientific">Brachionus plicatilis</name>
    <name type="common">Marine rotifer</name>
    <name type="synonym">Brachionus muelleri</name>
    <dbReference type="NCBI Taxonomy" id="10195"/>
    <lineage>
        <taxon>Eukaryota</taxon>
        <taxon>Metazoa</taxon>
        <taxon>Spiralia</taxon>
        <taxon>Gnathifera</taxon>
        <taxon>Rotifera</taxon>
        <taxon>Eurotatoria</taxon>
        <taxon>Monogononta</taxon>
        <taxon>Pseudotrocha</taxon>
        <taxon>Ploima</taxon>
        <taxon>Brachionidae</taxon>
        <taxon>Brachionus</taxon>
    </lineage>
</organism>
<dbReference type="Proteomes" id="UP000276133">
    <property type="component" value="Unassembled WGS sequence"/>
</dbReference>
<evidence type="ECO:0000313" key="2">
    <source>
        <dbReference type="Proteomes" id="UP000276133"/>
    </source>
</evidence>
<comment type="caution">
    <text evidence="1">The sequence shown here is derived from an EMBL/GenBank/DDBJ whole genome shotgun (WGS) entry which is preliminary data.</text>
</comment>
<evidence type="ECO:0000313" key="1">
    <source>
        <dbReference type="EMBL" id="RNA01399.1"/>
    </source>
</evidence>
<dbReference type="AlphaFoldDB" id="A0A3M7PR52"/>
<dbReference type="EMBL" id="REGN01009349">
    <property type="protein sequence ID" value="RNA01399.1"/>
    <property type="molecule type" value="Genomic_DNA"/>
</dbReference>
<accession>A0A3M7PR52</accession>
<reference evidence="1 2" key="1">
    <citation type="journal article" date="2018" name="Sci. Rep.">
        <title>Genomic signatures of local adaptation to the degree of environmental predictability in rotifers.</title>
        <authorList>
            <person name="Franch-Gras L."/>
            <person name="Hahn C."/>
            <person name="Garcia-Roger E.M."/>
            <person name="Carmona M.J."/>
            <person name="Serra M."/>
            <person name="Gomez A."/>
        </authorList>
    </citation>
    <scope>NUCLEOTIDE SEQUENCE [LARGE SCALE GENOMIC DNA]</scope>
    <source>
        <strain evidence="1">HYR1</strain>
    </source>
</reference>
<proteinExistence type="predicted"/>
<gene>
    <name evidence="1" type="ORF">BpHYR1_007800</name>
</gene>
<name>A0A3M7PR52_BRAPC</name>
<protein>
    <submittedName>
        <fullName evidence="1">Uncharacterized protein</fullName>
    </submittedName>
</protein>
<keyword evidence="2" id="KW-1185">Reference proteome</keyword>
<sequence>MLNNAKNMLNIRNGSAKTVQFCRKMHVIKKIIISQTDALFQIIFSGLMCWGAKYPYNFIDNTANMFGNPPKESIQIRYFFQKGKYSVNFLMYAKAIKNKIKTKLVKTNKTDKF</sequence>